<dbReference type="InterPro" id="IPR000555">
    <property type="entry name" value="JAMM/MPN+_dom"/>
</dbReference>
<feature type="compositionally biased region" description="Polar residues" evidence="1">
    <location>
        <begin position="292"/>
        <end position="332"/>
    </location>
</feature>
<dbReference type="InterPro" id="IPR040843">
    <property type="entry name" value="RAMA"/>
</dbReference>
<dbReference type="PROSITE" id="PS50249">
    <property type="entry name" value="MPN"/>
    <property type="match status" value="1"/>
</dbReference>
<dbReference type="InterPro" id="IPR050242">
    <property type="entry name" value="JAMM_MPN+_peptidase_M67A"/>
</dbReference>
<dbReference type="AlphaFoldDB" id="A0AAV4B138"/>
<comment type="caution">
    <text evidence="3">The sequence shown here is derived from an EMBL/GenBank/DDBJ whole genome shotgun (WGS) entry which is preliminary data.</text>
</comment>
<evidence type="ECO:0000259" key="2">
    <source>
        <dbReference type="PROSITE" id="PS50249"/>
    </source>
</evidence>
<dbReference type="PANTHER" id="PTHR10410">
    <property type="entry name" value="EUKARYOTIC TRANSLATION INITIATION FACTOR 3 -RELATED"/>
    <property type="match status" value="1"/>
</dbReference>
<accession>A0AAV4B138</accession>
<evidence type="ECO:0000256" key="1">
    <source>
        <dbReference type="SAM" id="MobiDB-lite"/>
    </source>
</evidence>
<name>A0AAV4B138_9GAST</name>
<dbReference type="InterPro" id="IPR037518">
    <property type="entry name" value="MPN"/>
</dbReference>
<feature type="domain" description="MPN" evidence="2">
    <location>
        <begin position="523"/>
        <end position="663"/>
    </location>
</feature>
<evidence type="ECO:0000313" key="3">
    <source>
        <dbReference type="EMBL" id="GFO12957.1"/>
    </source>
</evidence>
<feature type="compositionally biased region" description="Low complexity" evidence="1">
    <location>
        <begin position="183"/>
        <end position="210"/>
    </location>
</feature>
<sequence>MESGKNQAPPKEEEDEEMDEEEDSEASSSNEDEESVKKAVQAITCRKVTLNMLMDDGIIDAGESVLTIDYLGQKFEADLLPNGKIKWQGSQEEFTTPSAWALHCKKLVNPIKRSGCGWASVKYKNKKLDIWKSIWARKQRLSSSSKSPQISPGLRISSSSSSLTDPARYSPGLASPTGPKRMLSTSGTAATGLSSPPLISTTAASTTDSSLGNTNATCTSSQSLTPSSSVTTAGLSSDTNTSTRSSTAENLPPVKNSETATVSEPQLTQQPTGNTKEMMVAEEESTKKSDVTVASSEKSVNESQQGPRDQSKSPGGSADQPPSNISTQSSPAASVAKDTVSHSSPKKAKLDDSFSVTLSQELPSPTPGPLPPRAILQQPVRPGHREPGQDRQQGEQTWDSYQQHQQQQSHNKRRSSVLYSTLGQRGLDVDPFTLIKCEHFDSLSKIQPFTVSVTSNTFLLMLESWFHQIMDIVPERIRPLVEKTERRFAALHEWQDIECFLDTVLDLDFISPALSSLGIRAYRSPIPRHSAQVPDFHCHLTKSEVVGYLGGRWDCQKQHLSIEQAFPAKCRLGDKDRSSIVEEEIRRSMRQKEMMVVGWYHSHPTCPPDPSLRDLDCQMAYQLRMRGSGAIYLPCVGFILSPFEKFPPKQDSKIQAYWVMPNLEHPTSFNIPMHVTYSVVRDLSLTEDLLSDLASSVCLN</sequence>
<feature type="region of interest" description="Disordered" evidence="1">
    <location>
        <begin position="142"/>
        <end position="415"/>
    </location>
</feature>
<feature type="region of interest" description="Disordered" evidence="1">
    <location>
        <begin position="1"/>
        <end position="37"/>
    </location>
</feature>
<dbReference type="EMBL" id="BLXT01004479">
    <property type="protein sequence ID" value="GFO12957.1"/>
    <property type="molecule type" value="Genomic_DNA"/>
</dbReference>
<feature type="compositionally biased region" description="Acidic residues" evidence="1">
    <location>
        <begin position="12"/>
        <end position="34"/>
    </location>
</feature>
<dbReference type="Pfam" id="PF01398">
    <property type="entry name" value="JAB"/>
    <property type="match status" value="1"/>
</dbReference>
<protein>
    <submittedName>
        <fullName evidence="3">Mpn domain protein</fullName>
    </submittedName>
</protein>
<evidence type="ECO:0000313" key="4">
    <source>
        <dbReference type="Proteomes" id="UP000735302"/>
    </source>
</evidence>
<feature type="compositionally biased region" description="Basic and acidic residues" evidence="1">
    <location>
        <begin position="383"/>
        <end position="393"/>
    </location>
</feature>
<proteinExistence type="predicted"/>
<feature type="compositionally biased region" description="Low complexity" evidence="1">
    <location>
        <begin position="142"/>
        <end position="162"/>
    </location>
</feature>
<dbReference type="Proteomes" id="UP000735302">
    <property type="component" value="Unassembled WGS sequence"/>
</dbReference>
<keyword evidence="4" id="KW-1185">Reference proteome</keyword>
<dbReference type="SUPFAM" id="SSF102712">
    <property type="entry name" value="JAB1/MPN domain"/>
    <property type="match status" value="1"/>
</dbReference>
<dbReference type="Pfam" id="PF18755">
    <property type="entry name" value="RAMA"/>
    <property type="match status" value="1"/>
</dbReference>
<dbReference type="Gene3D" id="3.40.140.10">
    <property type="entry name" value="Cytidine Deaminase, domain 2"/>
    <property type="match status" value="1"/>
</dbReference>
<dbReference type="GO" id="GO:0008237">
    <property type="term" value="F:metallopeptidase activity"/>
    <property type="evidence" value="ECO:0007669"/>
    <property type="project" value="InterPro"/>
</dbReference>
<gene>
    <name evidence="3" type="ORF">PoB_003946200</name>
</gene>
<reference evidence="3 4" key="1">
    <citation type="journal article" date="2021" name="Elife">
        <title>Chloroplast acquisition without the gene transfer in kleptoplastic sea slugs, Plakobranchus ocellatus.</title>
        <authorList>
            <person name="Maeda T."/>
            <person name="Takahashi S."/>
            <person name="Yoshida T."/>
            <person name="Shimamura S."/>
            <person name="Takaki Y."/>
            <person name="Nagai Y."/>
            <person name="Toyoda A."/>
            <person name="Suzuki Y."/>
            <person name="Arimoto A."/>
            <person name="Ishii H."/>
            <person name="Satoh N."/>
            <person name="Nishiyama T."/>
            <person name="Hasebe M."/>
            <person name="Maruyama T."/>
            <person name="Minagawa J."/>
            <person name="Obokata J."/>
            <person name="Shigenobu S."/>
        </authorList>
    </citation>
    <scope>NUCLEOTIDE SEQUENCE [LARGE SCALE GENOMIC DNA]</scope>
</reference>
<feature type="compositionally biased region" description="Low complexity" evidence="1">
    <location>
        <begin position="217"/>
        <end position="247"/>
    </location>
</feature>
<dbReference type="CDD" id="cd08067">
    <property type="entry name" value="MPN_2A_DUB"/>
    <property type="match status" value="1"/>
</dbReference>
<organism evidence="3 4">
    <name type="scientific">Plakobranchus ocellatus</name>
    <dbReference type="NCBI Taxonomy" id="259542"/>
    <lineage>
        <taxon>Eukaryota</taxon>
        <taxon>Metazoa</taxon>
        <taxon>Spiralia</taxon>
        <taxon>Lophotrochozoa</taxon>
        <taxon>Mollusca</taxon>
        <taxon>Gastropoda</taxon>
        <taxon>Heterobranchia</taxon>
        <taxon>Euthyneura</taxon>
        <taxon>Panpulmonata</taxon>
        <taxon>Sacoglossa</taxon>
        <taxon>Placobranchoidea</taxon>
        <taxon>Plakobranchidae</taxon>
        <taxon>Plakobranchus</taxon>
    </lineage>
</organism>
<feature type="compositionally biased region" description="Polar residues" evidence="1">
    <location>
        <begin position="256"/>
        <end position="275"/>
    </location>
</feature>